<gene>
    <name evidence="2" type="ORF">CDV56_100313</name>
</gene>
<dbReference type="AlphaFoldDB" id="A0A397GBP2"/>
<reference evidence="2" key="1">
    <citation type="submission" date="2018-08" db="EMBL/GenBank/DDBJ databases">
        <title>Draft genome sequence of azole-resistant Aspergillus thermomutatus (Neosartorya pseudofischeri) strain HMR AF 39, isolated from a human nasal aspirate.</title>
        <authorList>
            <person name="Parent-Michaud M."/>
            <person name="Dufresne P.J."/>
            <person name="Fournier E."/>
            <person name="Martineau C."/>
            <person name="Moreira S."/>
            <person name="Perkins V."/>
            <person name="De Repentigny L."/>
            <person name="Dufresne S.F."/>
        </authorList>
    </citation>
    <scope>NUCLEOTIDE SEQUENCE [LARGE SCALE GENOMIC DNA]</scope>
    <source>
        <strain evidence="2">HMR AF 39</strain>
    </source>
</reference>
<dbReference type="STRING" id="41047.A0A397GBP2"/>
<dbReference type="Gene3D" id="1.10.510.10">
    <property type="entry name" value="Transferase(Phosphotransferase) domain 1"/>
    <property type="match status" value="1"/>
</dbReference>
<keyword evidence="3" id="KW-1185">Reference proteome</keyword>
<feature type="region of interest" description="Disordered" evidence="1">
    <location>
        <begin position="406"/>
        <end position="499"/>
    </location>
</feature>
<dbReference type="EMBL" id="NKHU02000210">
    <property type="protein sequence ID" value="RHZ47877.1"/>
    <property type="molecule type" value="Genomic_DNA"/>
</dbReference>
<comment type="caution">
    <text evidence="2">The sequence shown here is derived from an EMBL/GenBank/DDBJ whole genome shotgun (WGS) entry which is preliminary data.</text>
</comment>
<feature type="region of interest" description="Disordered" evidence="1">
    <location>
        <begin position="1"/>
        <end position="59"/>
    </location>
</feature>
<dbReference type="GeneID" id="38122287"/>
<dbReference type="RefSeq" id="XP_026611740.1">
    <property type="nucleotide sequence ID" value="XM_026753932.1"/>
</dbReference>
<sequence>MSGSSSPDYKALFLKAEEERKQAEERQRQEAALRRQAEERQRQAEERERQERERNRPTTFGEFVRHCHDLLWRPLRAEAPSRSTTGKIPPPTGKYCPIRLLPWTNCEARQREIYESVCRYLEPTEEDARQLFTPLVALGDHGRRFARRPISSEQDLETYERLAVEDHVHDIVAELCKIPNAREEFHLGNGIWFDNHANALDEDDGIDASLPSAARPSRPDQFCIHRVDGNTSTLLTTVEYKPPHKLSVGSLREGLRPMDFWQEVVEPDTIPTEEPKKSRYNAARLVGSAIVQEFHVMIQEGLEYSYLTNGLMDVQLWVPYDDPSTLYYDLGDPNMYETAGVGRPGAPRTRVERTLCLCLMSFRSSCRDQAWRNDARAQLPIWHTSFDSERSQIPAAALPQISSVDCSGSEYTSPEQTTSEYLPSSSPAGSPVTNGRRVTTRAASGCAPSSDQHHQEDSSDSEVDPSASAGRKRGFSQVTSSPSTQRSAPRTDPQGNQIGQSRPYVAQYCTQKCLLGLQQGGTLDPDCPNTELHILGRGDDRHPIGAEDLVKKLKLQLDQDLDHNCTPIGPCGSYGAPFKITCATFGYTIVGKGTTSRLWKEVSREAEVYRILQRAQGSAVPVFLGAINLAQIYFLHGAGEIRHMLLMGWGGESVGHITLDETIQRAISRSVREIRSLGIFHQDLRSENILWNAELKRALIIDFHRCTLDRHKRPGSLKRLRCESEERESKRLRVA</sequence>
<dbReference type="Proteomes" id="UP000215305">
    <property type="component" value="Unassembled WGS sequence"/>
</dbReference>
<dbReference type="VEuPathDB" id="FungiDB:CDV56_100313"/>
<evidence type="ECO:0000313" key="2">
    <source>
        <dbReference type="EMBL" id="RHZ47877.1"/>
    </source>
</evidence>
<feature type="compositionally biased region" description="Polar residues" evidence="1">
    <location>
        <begin position="476"/>
        <end position="499"/>
    </location>
</feature>
<dbReference type="OrthoDB" id="2156052at2759"/>
<proteinExistence type="predicted"/>
<accession>A0A397GBP2</accession>
<evidence type="ECO:0008006" key="4">
    <source>
        <dbReference type="Google" id="ProtNLM"/>
    </source>
</evidence>
<evidence type="ECO:0000256" key="1">
    <source>
        <dbReference type="SAM" id="MobiDB-lite"/>
    </source>
</evidence>
<name>A0A397GBP2_ASPTH</name>
<feature type="compositionally biased region" description="Polar residues" evidence="1">
    <location>
        <begin position="406"/>
        <end position="437"/>
    </location>
</feature>
<feature type="compositionally biased region" description="Basic and acidic residues" evidence="1">
    <location>
        <begin position="15"/>
        <end position="56"/>
    </location>
</feature>
<dbReference type="Pfam" id="PF06293">
    <property type="entry name" value="Kdo"/>
    <property type="match status" value="1"/>
</dbReference>
<evidence type="ECO:0000313" key="3">
    <source>
        <dbReference type="Proteomes" id="UP000215305"/>
    </source>
</evidence>
<dbReference type="SUPFAM" id="SSF56112">
    <property type="entry name" value="Protein kinase-like (PK-like)"/>
    <property type="match status" value="1"/>
</dbReference>
<protein>
    <recommendedName>
        <fullName evidence="4">Protein kinase domain-containing protein</fullName>
    </recommendedName>
</protein>
<dbReference type="InterPro" id="IPR011009">
    <property type="entry name" value="Kinase-like_dom_sf"/>
</dbReference>
<organism evidence="2 3">
    <name type="scientific">Aspergillus thermomutatus</name>
    <name type="common">Neosartorya pseudofischeri</name>
    <dbReference type="NCBI Taxonomy" id="41047"/>
    <lineage>
        <taxon>Eukaryota</taxon>
        <taxon>Fungi</taxon>
        <taxon>Dikarya</taxon>
        <taxon>Ascomycota</taxon>
        <taxon>Pezizomycotina</taxon>
        <taxon>Eurotiomycetes</taxon>
        <taxon>Eurotiomycetidae</taxon>
        <taxon>Eurotiales</taxon>
        <taxon>Aspergillaceae</taxon>
        <taxon>Aspergillus</taxon>
        <taxon>Aspergillus subgen. Fumigati</taxon>
    </lineage>
</organism>